<evidence type="ECO:0000313" key="2">
    <source>
        <dbReference type="EMBL" id="EFG09729.1"/>
    </source>
</evidence>
<gene>
    <name evidence="2" type="ORF">SCLAV_4657</name>
</gene>
<evidence type="ECO:0000256" key="1">
    <source>
        <dbReference type="SAM" id="MobiDB-lite"/>
    </source>
</evidence>
<dbReference type="Proteomes" id="UP000002357">
    <property type="component" value="Chromosome"/>
</dbReference>
<dbReference type="InterPro" id="IPR036873">
    <property type="entry name" value="Rhodanese-like_dom_sf"/>
</dbReference>
<sequence length="149" mass="15815">MTRNEPLSPQADSDDGIGGGGERIGIDDLLERVRSGLDRVGPEQAFHEAAAGALLVDIRYAALRDRDGLIPGALVVERNELEWRLDPLGSHRAPQAVGHGLRVVVVCNEGYASSLAAESLRRLGLRRATDLIGGFQAWKAAGLPVTADG</sequence>
<dbReference type="RefSeq" id="WP_003956921.1">
    <property type="nucleotide sequence ID" value="NZ_CM000913.1"/>
</dbReference>
<dbReference type="STRING" id="1901.BB341_05615"/>
<dbReference type="eggNOG" id="COG0607">
    <property type="taxonomic scope" value="Bacteria"/>
</dbReference>
<proteinExistence type="predicted"/>
<dbReference type="Pfam" id="PF00581">
    <property type="entry name" value="Rhodanese"/>
    <property type="match status" value="1"/>
</dbReference>
<dbReference type="AlphaFoldDB" id="B5GYB3"/>
<accession>B5GYB3</accession>
<dbReference type="SMART" id="SM00450">
    <property type="entry name" value="RHOD"/>
    <property type="match status" value="1"/>
</dbReference>
<keyword evidence="3" id="KW-1185">Reference proteome</keyword>
<feature type="compositionally biased region" description="Polar residues" evidence="1">
    <location>
        <begin position="1"/>
        <end position="11"/>
    </location>
</feature>
<evidence type="ECO:0000313" key="3">
    <source>
        <dbReference type="Proteomes" id="UP000002357"/>
    </source>
</evidence>
<dbReference type="KEGG" id="sclf:BB341_05615"/>
<dbReference type="GeneID" id="93728887"/>
<dbReference type="SUPFAM" id="SSF52821">
    <property type="entry name" value="Rhodanese/Cell cycle control phosphatase"/>
    <property type="match status" value="1"/>
</dbReference>
<dbReference type="Gene3D" id="3.40.250.10">
    <property type="entry name" value="Rhodanese-like domain"/>
    <property type="match status" value="1"/>
</dbReference>
<protein>
    <submittedName>
        <fullName evidence="2">Rhodanese domain protein</fullName>
    </submittedName>
</protein>
<dbReference type="PROSITE" id="PS50206">
    <property type="entry name" value="RHODANESE_3"/>
    <property type="match status" value="1"/>
</dbReference>
<dbReference type="OrthoDB" id="4828183at2"/>
<dbReference type="EMBL" id="CM000913">
    <property type="protein sequence ID" value="EFG09729.1"/>
    <property type="molecule type" value="Genomic_DNA"/>
</dbReference>
<reference evidence="2 3" key="1">
    <citation type="journal article" date="2010" name="Genome Biol. Evol.">
        <title>The sequence of a 1.8-mb bacterial linear plasmid reveals a rich evolutionary reservoir of secondary metabolic pathways.</title>
        <authorList>
            <person name="Medema M.H."/>
            <person name="Trefzer A."/>
            <person name="Kovalchuk A."/>
            <person name="van den Berg M."/>
            <person name="Mueller U."/>
            <person name="Heijne W."/>
            <person name="Wu L."/>
            <person name="Alam M.T."/>
            <person name="Ronning C.M."/>
            <person name="Nierman W.C."/>
            <person name="Bovenberg R.A.L."/>
            <person name="Breitling R."/>
            <person name="Takano E."/>
        </authorList>
    </citation>
    <scope>NUCLEOTIDE SEQUENCE [LARGE SCALE GENOMIC DNA]</scope>
    <source>
        <strain evidence="3">ATCC 27064 / DSM 738 / JCM 4710 / NBRC 13307 / NCIMB 12785 / NRRL 3585 / VKM Ac-602</strain>
    </source>
</reference>
<feature type="region of interest" description="Disordered" evidence="1">
    <location>
        <begin position="1"/>
        <end position="20"/>
    </location>
</feature>
<organism evidence="2 3">
    <name type="scientific">Streptomyces clavuligerus</name>
    <dbReference type="NCBI Taxonomy" id="1901"/>
    <lineage>
        <taxon>Bacteria</taxon>
        <taxon>Bacillati</taxon>
        <taxon>Actinomycetota</taxon>
        <taxon>Actinomycetes</taxon>
        <taxon>Kitasatosporales</taxon>
        <taxon>Streptomycetaceae</taxon>
        <taxon>Streptomyces</taxon>
    </lineage>
</organism>
<dbReference type="InterPro" id="IPR001763">
    <property type="entry name" value="Rhodanese-like_dom"/>
</dbReference>
<name>B5GYB3_STRCL</name>